<evidence type="ECO:0000313" key="2">
    <source>
        <dbReference type="EMBL" id="QHU18930.1"/>
    </source>
</evidence>
<dbReference type="Pfam" id="PF13403">
    <property type="entry name" value="Hint_2"/>
    <property type="match status" value="1"/>
</dbReference>
<dbReference type="Gene3D" id="2.170.16.10">
    <property type="entry name" value="Hedgehog/Intein (Hint) domain"/>
    <property type="match status" value="1"/>
</dbReference>
<organism evidence="2">
    <name type="scientific">viral metagenome</name>
    <dbReference type="NCBI Taxonomy" id="1070528"/>
    <lineage>
        <taxon>unclassified sequences</taxon>
        <taxon>metagenomes</taxon>
        <taxon>organismal metagenomes</taxon>
    </lineage>
</organism>
<dbReference type="InterPro" id="IPR011044">
    <property type="entry name" value="Quino_amine_DH_bsu"/>
</dbReference>
<sequence length="585" mass="67262">MTGKIAIPQGTENFSPYSTTYNKSNKTLYVLDINLGKIYTVDDINKMTLAFDLSSYIDPSCIKSEFSGITCNPKTNFLYVTLKQTPTYFDTEIIKNSVLFFIDVDKNLIDTIPFDPFTFYYDTNETSLGVFLTNGLVLDNNDTLWIAGNIKYFGNVNEEQEKKSYICNVNINDKKINFIPVEIPNILDVLNINVTNEENIDNYKWKIYCLTTNYKTNVVYFTSTISFSITNTNTFAKSTINKQCLISFSTTSPYNFSYFIANEDADKYDFLSITSNDNDNLLYIVGTNDKLFLRSYIFKFDCQQNKIIDSLNLSTNDENQGAYGIIFNPSNNLLYSTVSNLNFKPRPDQRPEIEISGFIYEMDKDLKIKQRIKVDETILTFITLNSSNNNIYCCSLESEISFGNVYYVELQSNNLVCFKENTKILTNEGYKPIQILKKGDLVKTLKDGFKSINMIGQREITNILCEERIKDKLYIYSNNEYSEIFEPLVITGSHSILREEFRSEVEKVKAVEILGGLYGTDGLLRIPVCVDELSKSYEKEGIFKIYHIALENENQYLNYGIYANGLLVESCSKWYLKEMSNMESL</sequence>
<protein>
    <recommendedName>
        <fullName evidence="1">Hedgehog/Intein (Hint) domain-containing protein</fullName>
    </recommendedName>
</protein>
<name>A0A6C0KQD8_9ZZZZ</name>
<dbReference type="AlphaFoldDB" id="A0A6C0KQD8"/>
<accession>A0A6C0KQD8</accession>
<dbReference type="InterPro" id="IPR036844">
    <property type="entry name" value="Hint_dom_sf"/>
</dbReference>
<dbReference type="EMBL" id="MN740943">
    <property type="protein sequence ID" value="QHU18930.1"/>
    <property type="molecule type" value="Genomic_DNA"/>
</dbReference>
<reference evidence="2" key="1">
    <citation type="journal article" date="2020" name="Nature">
        <title>Giant virus diversity and host interactions through global metagenomics.</title>
        <authorList>
            <person name="Schulz F."/>
            <person name="Roux S."/>
            <person name="Paez-Espino D."/>
            <person name="Jungbluth S."/>
            <person name="Walsh D.A."/>
            <person name="Denef V.J."/>
            <person name="McMahon K.D."/>
            <person name="Konstantinidis K.T."/>
            <person name="Eloe-Fadrosh E.A."/>
            <person name="Kyrpides N.C."/>
            <person name="Woyke T."/>
        </authorList>
    </citation>
    <scope>NUCLEOTIDE SEQUENCE</scope>
    <source>
        <strain evidence="2">GVMAG-S-3300013014-104</strain>
    </source>
</reference>
<dbReference type="SUPFAM" id="SSF50969">
    <property type="entry name" value="YVTN repeat-like/Quinoprotein amine dehydrogenase"/>
    <property type="match status" value="1"/>
</dbReference>
<proteinExistence type="predicted"/>
<dbReference type="SUPFAM" id="SSF51294">
    <property type="entry name" value="Hedgehog/intein (Hint) domain"/>
    <property type="match status" value="1"/>
</dbReference>
<dbReference type="InterPro" id="IPR028992">
    <property type="entry name" value="Hedgehog/Intein_dom"/>
</dbReference>
<feature type="domain" description="Hedgehog/Intein (Hint)" evidence="1">
    <location>
        <begin position="416"/>
        <end position="461"/>
    </location>
</feature>
<evidence type="ECO:0000259" key="1">
    <source>
        <dbReference type="Pfam" id="PF13403"/>
    </source>
</evidence>